<keyword evidence="2" id="KW-0963">Cytoplasm</keyword>
<dbReference type="GO" id="GO:0000184">
    <property type="term" value="P:nuclear-transcribed mRNA catabolic process, nonsense-mediated decay"/>
    <property type="evidence" value="ECO:0007669"/>
    <property type="project" value="InterPro"/>
</dbReference>
<feature type="coiled-coil region" evidence="3">
    <location>
        <begin position="1064"/>
        <end position="1091"/>
    </location>
</feature>
<dbReference type="STRING" id="100816.A0A175WEN4"/>
<evidence type="ECO:0000259" key="5">
    <source>
        <dbReference type="SMART" id="SM00543"/>
    </source>
</evidence>
<dbReference type="Gene3D" id="4.10.80.160">
    <property type="match status" value="1"/>
</dbReference>
<evidence type="ECO:0000256" key="2">
    <source>
        <dbReference type="ARBA" id="ARBA00022490"/>
    </source>
</evidence>
<accession>A0A175WEN4</accession>
<feature type="region of interest" description="Disordered" evidence="4">
    <location>
        <begin position="241"/>
        <end position="279"/>
    </location>
</feature>
<evidence type="ECO:0000256" key="3">
    <source>
        <dbReference type="SAM" id="Coils"/>
    </source>
</evidence>
<dbReference type="Proteomes" id="UP000078237">
    <property type="component" value="Unassembled WGS sequence"/>
</dbReference>
<feature type="compositionally biased region" description="Basic residues" evidence="4">
    <location>
        <begin position="1198"/>
        <end position="1210"/>
    </location>
</feature>
<comment type="subcellular location">
    <subcellularLocation>
        <location evidence="1">Cytoplasm</location>
    </subcellularLocation>
</comment>
<protein>
    <submittedName>
        <fullName evidence="6">Regulator of nonsense transcripts 2</fullName>
    </submittedName>
</protein>
<feature type="compositionally biased region" description="Acidic residues" evidence="4">
    <location>
        <begin position="932"/>
        <end position="949"/>
    </location>
</feature>
<dbReference type="InterPro" id="IPR007193">
    <property type="entry name" value="Upf2/Nmd2_C"/>
</dbReference>
<dbReference type="AlphaFoldDB" id="A0A175WEN4"/>
<feature type="region of interest" description="Disordered" evidence="4">
    <location>
        <begin position="424"/>
        <end position="450"/>
    </location>
</feature>
<dbReference type="InterPro" id="IPR016024">
    <property type="entry name" value="ARM-type_fold"/>
</dbReference>
<dbReference type="FunFam" id="1.25.40.180:FF:000052">
    <property type="entry name" value="Nonsense-mediated mRNA decay factor"/>
    <property type="match status" value="1"/>
</dbReference>
<dbReference type="GO" id="GO:0005737">
    <property type="term" value="C:cytoplasm"/>
    <property type="evidence" value="ECO:0007669"/>
    <property type="project" value="UniProtKB-SubCell"/>
</dbReference>
<dbReference type="Pfam" id="PF04050">
    <property type="entry name" value="Upf2"/>
    <property type="match status" value="1"/>
</dbReference>
<feature type="region of interest" description="Disordered" evidence="4">
    <location>
        <begin position="904"/>
        <end position="978"/>
    </location>
</feature>
<dbReference type="GO" id="GO:0035145">
    <property type="term" value="C:exon-exon junction complex"/>
    <property type="evidence" value="ECO:0007669"/>
    <property type="project" value="TreeGrafter"/>
</dbReference>
<proteinExistence type="predicted"/>
<feature type="region of interest" description="Disordered" evidence="4">
    <location>
        <begin position="170"/>
        <end position="198"/>
    </location>
</feature>
<evidence type="ECO:0000313" key="7">
    <source>
        <dbReference type="Proteomes" id="UP000078237"/>
    </source>
</evidence>
<feature type="compositionally biased region" description="Basic and acidic residues" evidence="4">
    <location>
        <begin position="1127"/>
        <end position="1138"/>
    </location>
</feature>
<reference evidence="6 7" key="1">
    <citation type="journal article" date="2016" name="Genome Announc.">
        <title>Genome Sequence of Madurella mycetomatis mm55, Isolated from a Human Mycetoma Case in Sudan.</title>
        <authorList>
            <person name="Smit S."/>
            <person name="Derks M.F."/>
            <person name="Bervoets S."/>
            <person name="Fahal A."/>
            <person name="van Leeuwen W."/>
            <person name="van Belkum A."/>
            <person name="van de Sande W.W."/>
        </authorList>
    </citation>
    <scope>NUCLEOTIDE SEQUENCE [LARGE SCALE GENOMIC DNA]</scope>
    <source>
        <strain evidence="7">mm55</strain>
    </source>
</reference>
<name>A0A175WEN4_9PEZI</name>
<dbReference type="FunFam" id="1.25.40.180:FF:000037">
    <property type="entry name" value="Nonsense-mediated mRNA decay factor (Upf2)"/>
    <property type="match status" value="1"/>
</dbReference>
<dbReference type="PANTHER" id="PTHR12839">
    <property type="entry name" value="NONSENSE-MEDIATED MRNA DECAY PROTEIN 2 UP-FRAMESHIFT SUPPRESSOR 2"/>
    <property type="match status" value="1"/>
</dbReference>
<dbReference type="VEuPathDB" id="FungiDB:MMYC01_200977"/>
<feature type="domain" description="MIF4G" evidence="5">
    <location>
        <begin position="465"/>
        <end position="655"/>
    </location>
</feature>
<dbReference type="OrthoDB" id="27832at2759"/>
<feature type="domain" description="MIF4G" evidence="5">
    <location>
        <begin position="670"/>
        <end position="877"/>
    </location>
</feature>
<feature type="region of interest" description="Disordered" evidence="4">
    <location>
        <begin position="1016"/>
        <end position="1035"/>
    </location>
</feature>
<dbReference type="EMBL" id="LCTW02000020">
    <property type="protein sequence ID" value="KXX82125.1"/>
    <property type="molecule type" value="Genomic_DNA"/>
</dbReference>
<gene>
    <name evidence="6" type="ORF">MMYC01_200977</name>
</gene>
<keyword evidence="7" id="KW-1185">Reference proteome</keyword>
<comment type="caution">
    <text evidence="6">The sequence shown here is derived from an EMBL/GenBank/DDBJ whole genome shotgun (WGS) entry which is preliminary data.</text>
</comment>
<dbReference type="Gene3D" id="1.25.40.180">
    <property type="match status" value="3"/>
</dbReference>
<dbReference type="GO" id="GO:0003723">
    <property type="term" value="F:RNA binding"/>
    <property type="evidence" value="ECO:0007669"/>
    <property type="project" value="InterPro"/>
</dbReference>
<dbReference type="PANTHER" id="PTHR12839:SF7">
    <property type="entry name" value="REGULATOR OF NONSENSE TRANSCRIPTS 2"/>
    <property type="match status" value="1"/>
</dbReference>
<feature type="compositionally biased region" description="Acidic residues" evidence="4">
    <location>
        <begin position="959"/>
        <end position="978"/>
    </location>
</feature>
<evidence type="ECO:0000313" key="6">
    <source>
        <dbReference type="EMBL" id="KXX82125.1"/>
    </source>
</evidence>
<organism evidence="6 7">
    <name type="scientific">Madurella mycetomatis</name>
    <dbReference type="NCBI Taxonomy" id="100816"/>
    <lineage>
        <taxon>Eukaryota</taxon>
        <taxon>Fungi</taxon>
        <taxon>Dikarya</taxon>
        <taxon>Ascomycota</taxon>
        <taxon>Pezizomycotina</taxon>
        <taxon>Sordariomycetes</taxon>
        <taxon>Sordariomycetidae</taxon>
        <taxon>Sordariales</taxon>
        <taxon>Sordariales incertae sedis</taxon>
        <taxon>Madurella</taxon>
    </lineage>
</organism>
<dbReference type="SUPFAM" id="SSF48371">
    <property type="entry name" value="ARM repeat"/>
    <property type="match status" value="2"/>
</dbReference>
<feature type="compositionally biased region" description="Basic and acidic residues" evidence="4">
    <location>
        <begin position="241"/>
        <end position="251"/>
    </location>
</feature>
<dbReference type="InterPro" id="IPR003890">
    <property type="entry name" value="MIF4G-like_typ-3"/>
</dbReference>
<dbReference type="Pfam" id="PF02854">
    <property type="entry name" value="MIF4G"/>
    <property type="match status" value="2"/>
</dbReference>
<feature type="region of interest" description="Disordered" evidence="4">
    <location>
        <begin position="1115"/>
        <end position="1210"/>
    </location>
</feature>
<dbReference type="InterPro" id="IPR039762">
    <property type="entry name" value="Nmd2/UPF2"/>
</dbReference>
<evidence type="ECO:0000256" key="1">
    <source>
        <dbReference type="ARBA" id="ARBA00004496"/>
    </source>
</evidence>
<keyword evidence="3" id="KW-0175">Coiled coil</keyword>
<feature type="compositionally biased region" description="Basic and acidic residues" evidence="4">
    <location>
        <begin position="424"/>
        <end position="435"/>
    </location>
</feature>
<evidence type="ECO:0000256" key="4">
    <source>
        <dbReference type="SAM" id="MobiDB-lite"/>
    </source>
</evidence>
<dbReference type="FunFam" id="4.10.80.160:FF:000001">
    <property type="entry name" value="Nonsense-mediated mRNA decay factor (Upf2)"/>
    <property type="match status" value="1"/>
</dbReference>
<dbReference type="SMART" id="SM00543">
    <property type="entry name" value="MIF4G"/>
    <property type="match status" value="2"/>
</dbReference>
<sequence length="1210" mass="136821">MDRARRHELRDLNQRAWDGEKDLFPVAMSLDSTMKKNTAFIKRLRTAISPATLNTFLQEIKTVSLSKYLSEIVSACHEGLCKLKSPGEIEAGVEIVSALHQRFGPTEFTSFLGWHLGKAMATPDKSVLKTLTPEAREKEEKDRLTRQRVLLRVVTELWLVGVLRTLDDIKRPDDATNGTAGKPTEVKSRSSGKGGGAEPFPLEVLKDLLGHDREHANLPLLVVFVKAFSWDVLGVKAAGSEGRKTVEEDGATKAGEGAEDQEDESAPASEDPPFTSPELQERFRNVLKRYFEDVKVHLIRDQKAIYNQSRKNAEAYVKSGEVFEDRQANFEKQVKAQERLVANAQVIADVIGAEMPDLKDSEDPSAATNSSIGIVKAGEYLRGQGDSSGVWEDEEERRFYENLVDLRGKVPGILLEEVKKKKPDADEQVGKRVDPAEVAETPSATESAADDQSVAIANKSIGAQVDLLLARLPDLTTKEAIDQTAIDFCYVNSKASRNRLIKALTDVPKGRGDLLPSWARLVATLGQYMSDIPKGLVEYLDAEFRSLQRRKEKEFLGQVRLSNIRYLAELTKFGIVPEHVVFHCLKVSLDDFSRMNIEIICNLLENCGRYLLRNPETSPRMASFLETLQRKKSVQHIGQAERMLIENAVYYVDPPQRPAIQQKERTPMELFIRKLVYTDLTKRNYSKILRQIRRLHWEEREVVAVLHKVFSKPGKIKYGNIHLLAILLSAIYRYHTDFVIGVVDSVIESIAFGLEQNDFKFNQRRVAEVKYLGELYNYRMLEHPVIFDVMYKIMTFGHGGPPIPGRINPFDQPDDFFRIRLISTILETCGMFFNKGAAGKKLDYFLSFFQYYIHTKNPLPMDIEFLVQDIFALTRPQWKLASNLEEASKVFQLAVAQDYKTSGLDKGVEQDDRTSAMSSDDENGDDMPLADHDDDEELGSEEADAEESEQNPSYHNSESEEEAIVVTREEEEIDPEDEADFDREYAKIMAESFESRKFERKQQFDIPLPVRPKNRELASGSETAESGTGTPGGTMAFSLLTKRGNRQQTRTVELPSDSTFAVAMINQRQAAKEEQQRIKNLVLNLDLRENEENDGEEDLVPYGHNAHIYSLSAGHEKPASHHHHHNRPDNRSGKERSGQRVRKLQLSDVDWYGNPSKHSPPDRLPFTARAAPNGPSVPRNSNRLLDGWLPEKSMTSNHRMHSTSGKRRGP</sequence>